<evidence type="ECO:0000313" key="2">
    <source>
        <dbReference type="EMBL" id="CAA9345013.1"/>
    </source>
</evidence>
<dbReference type="Pfam" id="PF18096">
    <property type="entry name" value="Thump_like"/>
    <property type="match status" value="1"/>
</dbReference>
<evidence type="ECO:0000259" key="1">
    <source>
        <dbReference type="Pfam" id="PF18096"/>
    </source>
</evidence>
<proteinExistence type="predicted"/>
<accession>A0A6J4LY76</accession>
<dbReference type="AlphaFoldDB" id="A0A6J4LY76"/>
<dbReference type="SUPFAM" id="SSF53335">
    <property type="entry name" value="S-adenosyl-L-methionine-dependent methyltransferases"/>
    <property type="match status" value="1"/>
</dbReference>
<dbReference type="PANTHER" id="PTHR14741:SF32">
    <property type="entry name" value="TRIMETHYLGUANOSINE SYNTHASE"/>
    <property type="match status" value="1"/>
</dbReference>
<protein>
    <recommendedName>
        <fullName evidence="1">THUMP-like domain-containing protein</fullName>
    </recommendedName>
</protein>
<feature type="domain" description="THUMP-like" evidence="1">
    <location>
        <begin position="343"/>
        <end position="415"/>
    </location>
</feature>
<reference evidence="2" key="1">
    <citation type="submission" date="2020-02" db="EMBL/GenBank/DDBJ databases">
        <authorList>
            <person name="Meier V. D."/>
        </authorList>
    </citation>
    <scope>NUCLEOTIDE SEQUENCE</scope>
    <source>
        <strain evidence="2">AVDCRST_MAG36</strain>
    </source>
</reference>
<gene>
    <name evidence="2" type="ORF">AVDCRST_MAG36-1605</name>
</gene>
<dbReference type="InterPro" id="IPR041497">
    <property type="entry name" value="Thump-like"/>
</dbReference>
<dbReference type="Gene3D" id="3.40.50.150">
    <property type="entry name" value="Vaccinia Virus protein VP39"/>
    <property type="match status" value="1"/>
</dbReference>
<dbReference type="EMBL" id="CADCUH010000104">
    <property type="protein sequence ID" value="CAA9345013.1"/>
    <property type="molecule type" value="Genomic_DNA"/>
</dbReference>
<name>A0A6J4LY76_9ACTN</name>
<organism evidence="2">
    <name type="scientific">uncultured Nocardioidaceae bacterium</name>
    <dbReference type="NCBI Taxonomy" id="253824"/>
    <lineage>
        <taxon>Bacteria</taxon>
        <taxon>Bacillati</taxon>
        <taxon>Actinomycetota</taxon>
        <taxon>Actinomycetes</taxon>
        <taxon>Propionibacteriales</taxon>
        <taxon>Nocardioidaceae</taxon>
        <taxon>environmental samples</taxon>
    </lineage>
</organism>
<dbReference type="InterPro" id="IPR029063">
    <property type="entry name" value="SAM-dependent_MTases_sf"/>
</dbReference>
<dbReference type="PANTHER" id="PTHR14741">
    <property type="entry name" value="S-ADENOSYLMETHIONINE-DEPENDENT METHYLTRANSFERASE RELATED"/>
    <property type="match status" value="1"/>
</dbReference>
<sequence>MSARGTMPHVDVATFERLLEPGGQALVARAAEAWLEAAGDPVRAATLLRRDAADAAVVDPAAGPALAAAALTQAALRSRGRAKFGADADRMWFTSEGLEQATRTPVAAHRAARVAHWLAAVGDGSPGSVLDAGCGIGGDLVAFARAGAVAAGVDTDPLRVAVAGANLRALDLPGAVLVADATTMDLTGPDVVFADPARRTARGRTFDPDAYVPPWSWLERLLTRPSCAKVAPGIPHERVPAGVEAEWVSLEGEVKEAVLWSPQLAVAVRRATVVRAAGLATVTDEDDPGPVGVRTPGRFLHEPDGAVVRAGLVTAVAARVEGWLLDEHIAYVASDTPVSTPLARGYEVLEQLPYQEKQLRAALRARGIGRLTIKKRGVAVVPEQLRARLALRGDAEATLVLTRVAGKGTALLVRPLERG</sequence>